<proteinExistence type="predicted"/>
<dbReference type="AlphaFoldDB" id="Q52506"/>
<name>Q52506_PSESS</name>
<accession>Q52506</accession>
<evidence type="ECO:0000313" key="1">
    <source>
        <dbReference type="EMBL" id="AAA88436.1"/>
    </source>
</evidence>
<reference evidence="1" key="1">
    <citation type="journal article" date="1986" name="Proc. Natl. Acad. Sci. U.S.A.">
        <title>Insertion sequence elements of Pseudomonas savastanoi: Nucleotide sequence and homology with Agrobacterium tumefaciens transfer DNA.</title>
        <authorList>
            <person name="Yamada T."/>
            <person name="Lee P.D."/>
            <person name="Kosuge T."/>
        </authorList>
    </citation>
    <scope>NUCLEOTIDE SEQUENCE</scope>
</reference>
<protein>
    <submittedName>
        <fullName evidence="1">Uncharacterized protein</fullName>
    </submittedName>
</protein>
<organism evidence="1">
    <name type="scientific">Pseudomonas savastanoi</name>
    <name type="common">Pseudomonas syringae pv. savastanoi</name>
    <dbReference type="NCBI Taxonomy" id="29438"/>
    <lineage>
        <taxon>Bacteria</taxon>
        <taxon>Pseudomonadati</taxon>
        <taxon>Pseudomonadota</taxon>
        <taxon>Gammaproteobacteria</taxon>
        <taxon>Pseudomonadales</taxon>
        <taxon>Pseudomonadaceae</taxon>
        <taxon>Pseudomonas</taxon>
    </lineage>
</organism>
<sequence length="86" mass="9724">MILRARPGLVADRRLDGLAAYHACRPSSPIRRCTVQRATCSPSRSNCRQTLRTPYTWKCSSQTRWMCSPSSWSRCARADCWLGSAC</sequence>
<dbReference type="EMBL" id="M14365">
    <property type="protein sequence ID" value="AAA88436.1"/>
    <property type="molecule type" value="Genomic_DNA"/>
</dbReference>